<organism evidence="1 2">
    <name type="scientific">Gossypium arboreum</name>
    <name type="common">Tree cotton</name>
    <name type="synonym">Gossypium nanking</name>
    <dbReference type="NCBI Taxonomy" id="29729"/>
    <lineage>
        <taxon>Eukaryota</taxon>
        <taxon>Viridiplantae</taxon>
        <taxon>Streptophyta</taxon>
        <taxon>Embryophyta</taxon>
        <taxon>Tracheophyta</taxon>
        <taxon>Spermatophyta</taxon>
        <taxon>Magnoliopsida</taxon>
        <taxon>eudicotyledons</taxon>
        <taxon>Gunneridae</taxon>
        <taxon>Pentapetalae</taxon>
        <taxon>rosids</taxon>
        <taxon>malvids</taxon>
        <taxon>Malvales</taxon>
        <taxon>Malvaceae</taxon>
        <taxon>Malvoideae</taxon>
        <taxon>Gossypium</taxon>
    </lineage>
</organism>
<dbReference type="EMBL" id="KN407604">
    <property type="protein sequence ID" value="KHG17141.1"/>
    <property type="molecule type" value="Genomic_DNA"/>
</dbReference>
<reference evidence="2" key="1">
    <citation type="submission" date="2014-09" db="EMBL/GenBank/DDBJ databases">
        <authorList>
            <person name="Mudge J."/>
            <person name="Ramaraj T."/>
            <person name="Lindquist I.E."/>
            <person name="Bharti A.K."/>
            <person name="Sundararajan A."/>
            <person name="Cameron C.T."/>
            <person name="Woodward J.E."/>
            <person name="May G.D."/>
            <person name="Brubaker C."/>
            <person name="Broadhvest J."/>
            <person name="Wilkins T.A."/>
        </authorList>
    </citation>
    <scope>NUCLEOTIDE SEQUENCE</scope>
    <source>
        <strain evidence="2">cv. AKA8401</strain>
    </source>
</reference>
<accession>A0A0B0P1A3</accession>
<evidence type="ECO:0000313" key="1">
    <source>
        <dbReference type="EMBL" id="KHG17141.1"/>
    </source>
</evidence>
<name>A0A0B0P1A3_GOSAR</name>
<proteinExistence type="predicted"/>
<keyword evidence="2" id="KW-1185">Reference proteome</keyword>
<evidence type="ECO:0000313" key="2">
    <source>
        <dbReference type="Proteomes" id="UP000032142"/>
    </source>
</evidence>
<dbReference type="Proteomes" id="UP000032142">
    <property type="component" value="Unassembled WGS sequence"/>
</dbReference>
<dbReference type="AlphaFoldDB" id="A0A0B0P1A3"/>
<gene>
    <name evidence="1" type="ORF">F383_23248</name>
</gene>
<sequence>MRYSRKYRQVSTSGKPRTNLRNRSDMCYRVRPRLGCWNELMIYV</sequence>
<protein>
    <submittedName>
        <fullName evidence="1">Uncharacterized protein</fullName>
    </submittedName>
</protein>